<name>A0A2U1U447_9GAMM</name>
<accession>A0A2U1U447</accession>
<dbReference type="PROSITE" id="PS51257">
    <property type="entry name" value="PROKAR_LIPOPROTEIN"/>
    <property type="match status" value="1"/>
</dbReference>
<dbReference type="PANTHER" id="PTHR30203">
    <property type="entry name" value="OUTER MEMBRANE CATION EFFLUX PROTEIN"/>
    <property type="match status" value="1"/>
</dbReference>
<dbReference type="Proteomes" id="UP000296159">
    <property type="component" value="Unassembled WGS sequence"/>
</dbReference>
<keyword evidence="3" id="KW-0449">Lipoprotein</keyword>
<dbReference type="GO" id="GO:0009279">
    <property type="term" value="C:cell outer membrane"/>
    <property type="evidence" value="ECO:0007669"/>
    <property type="project" value="UniProtKB-SubCell"/>
</dbReference>
<evidence type="ECO:0000313" key="5">
    <source>
        <dbReference type="Proteomes" id="UP000296159"/>
    </source>
</evidence>
<comment type="similarity">
    <text evidence="2 3">Belongs to the outer membrane factor (OMF) (TC 1.B.17) family.</text>
</comment>
<evidence type="ECO:0000256" key="1">
    <source>
        <dbReference type="ARBA" id="ARBA00004459"/>
    </source>
</evidence>
<dbReference type="NCBIfam" id="TIGR01845">
    <property type="entry name" value="outer_NodT"/>
    <property type="match status" value="1"/>
</dbReference>
<keyword evidence="3" id="KW-0732">Signal</keyword>
<keyword evidence="5" id="KW-1185">Reference proteome</keyword>
<keyword evidence="3" id="KW-0564">Palmitate</keyword>
<dbReference type="Gene3D" id="2.20.200.10">
    <property type="entry name" value="Outer membrane efflux proteins (OEP)"/>
    <property type="match status" value="1"/>
</dbReference>
<organism evidence="4 5">
    <name type="scientific">Brenneria corticis</name>
    <dbReference type="NCBI Taxonomy" id="2173106"/>
    <lineage>
        <taxon>Bacteria</taxon>
        <taxon>Pseudomonadati</taxon>
        <taxon>Pseudomonadota</taxon>
        <taxon>Gammaproteobacteria</taxon>
        <taxon>Enterobacterales</taxon>
        <taxon>Pectobacteriaceae</taxon>
        <taxon>Brenneria</taxon>
    </lineage>
</organism>
<dbReference type="RefSeq" id="WP_136166324.1">
    <property type="nucleotide sequence ID" value="NZ_KZ819077.1"/>
</dbReference>
<dbReference type="Pfam" id="PF02321">
    <property type="entry name" value="OEP"/>
    <property type="match status" value="2"/>
</dbReference>
<keyword evidence="3" id="KW-1134">Transmembrane beta strand</keyword>
<dbReference type="GO" id="GO:0015562">
    <property type="term" value="F:efflux transmembrane transporter activity"/>
    <property type="evidence" value="ECO:0007669"/>
    <property type="project" value="InterPro"/>
</dbReference>
<feature type="chain" id="PRO_5015374427" evidence="3">
    <location>
        <begin position="26"/>
        <end position="456"/>
    </location>
</feature>
<evidence type="ECO:0000256" key="2">
    <source>
        <dbReference type="ARBA" id="ARBA00007613"/>
    </source>
</evidence>
<keyword evidence="3" id="KW-0812">Transmembrane</keyword>
<feature type="signal peptide" evidence="3">
    <location>
        <begin position="1"/>
        <end position="25"/>
    </location>
</feature>
<sequence>MMRRPLSIGALALLLSACATSPSSQKDTLSAAPAAWRADAPPGDVVQAGWWRAFGDPRLTAAVERALAGNTDLAVAEARIREAEALAAQARSALLPSLTGSLSAQDARSLSAATGRASTSTTVQPQLQAAYEVDLWGRVRASDNAARAALQASRYGRDAAALSVAAATARAYVQLASLDAQSAVARDTLASRNESLRVATQRAKAGYTSRLELAQAEVEQRAAARRIPELELAVRQQENALRLLTGELPGAVERSRFDTLVVPTPAPGLPSGLLARRPDIAQSEAELLSADATFASERAALLPQVNLTASIGRLFVEHIDPVTVWNMGGSLLAPLFDGGRLAARADAAEARRDQAAWAYRAVVLNAFAETENALEGVVRLQSQSTEATAQRAAVAEALKHARNRYRAGYASYLEELDAQRGLFNSEVELIQLRQSRLLNAVTLYQALGGGWSAPAG</sequence>
<dbReference type="Gene3D" id="1.20.1600.10">
    <property type="entry name" value="Outer membrane efflux proteins (OEP)"/>
    <property type="match status" value="1"/>
</dbReference>
<gene>
    <name evidence="4" type="ORF">DDT56_10185</name>
</gene>
<dbReference type="InterPro" id="IPR010131">
    <property type="entry name" value="MdtP/NodT-like"/>
</dbReference>
<dbReference type="PANTHER" id="PTHR30203:SF33">
    <property type="entry name" value="BLR4455 PROTEIN"/>
    <property type="match status" value="1"/>
</dbReference>
<protein>
    <submittedName>
        <fullName evidence="4">RND transporter</fullName>
    </submittedName>
</protein>
<reference evidence="4 5" key="1">
    <citation type="submission" date="2018-04" db="EMBL/GenBank/DDBJ databases">
        <title>Brenneria corticis sp.nov.</title>
        <authorList>
            <person name="Li Y."/>
        </authorList>
    </citation>
    <scope>NUCLEOTIDE SEQUENCE [LARGE SCALE GENOMIC DNA]</scope>
    <source>
        <strain evidence="4 5">CFCC 11842</strain>
    </source>
</reference>
<comment type="subcellular location">
    <subcellularLocation>
        <location evidence="1 3">Cell outer membrane</location>
        <topology evidence="1 3">Lipid-anchor</topology>
    </subcellularLocation>
</comment>
<evidence type="ECO:0000313" key="4">
    <source>
        <dbReference type="EMBL" id="PWC16431.1"/>
    </source>
</evidence>
<keyword evidence="3" id="KW-0472">Membrane</keyword>
<dbReference type="SUPFAM" id="SSF56954">
    <property type="entry name" value="Outer membrane efflux proteins (OEP)"/>
    <property type="match status" value="1"/>
</dbReference>
<dbReference type="AlphaFoldDB" id="A0A2U1U447"/>
<dbReference type="InterPro" id="IPR003423">
    <property type="entry name" value="OMP_efflux"/>
</dbReference>
<evidence type="ECO:0000256" key="3">
    <source>
        <dbReference type="RuleBase" id="RU362097"/>
    </source>
</evidence>
<comment type="caution">
    <text evidence="4">The sequence shown here is derived from an EMBL/GenBank/DDBJ whole genome shotgun (WGS) entry which is preliminary data.</text>
</comment>
<proteinExistence type="inferred from homology"/>
<dbReference type="EMBL" id="QDKH01000009">
    <property type="protein sequence ID" value="PWC16431.1"/>
    <property type="molecule type" value="Genomic_DNA"/>
</dbReference>